<proteinExistence type="predicted"/>
<sequence>MRERRSSGFGDGASLTSFTRACMMNSGRPKNFRSVSTTCGTNCGSNRRLLTLSRARPRKHLLNLVKFSTSLKPHASEVVWNASRSLDEQLIVKGLVLKRGL</sequence>
<organism evidence="1">
    <name type="scientific">Culex pipiens</name>
    <name type="common">House mosquito</name>
    <dbReference type="NCBI Taxonomy" id="7175"/>
    <lineage>
        <taxon>Eukaryota</taxon>
        <taxon>Metazoa</taxon>
        <taxon>Ecdysozoa</taxon>
        <taxon>Arthropoda</taxon>
        <taxon>Hexapoda</taxon>
        <taxon>Insecta</taxon>
        <taxon>Pterygota</taxon>
        <taxon>Neoptera</taxon>
        <taxon>Endopterygota</taxon>
        <taxon>Diptera</taxon>
        <taxon>Nematocera</taxon>
        <taxon>Culicoidea</taxon>
        <taxon>Culicidae</taxon>
        <taxon>Culicinae</taxon>
        <taxon>Culicini</taxon>
        <taxon>Culex</taxon>
        <taxon>Culex</taxon>
    </lineage>
</organism>
<evidence type="ECO:0000313" key="1">
    <source>
        <dbReference type="EMBL" id="CAG6585771.1"/>
    </source>
</evidence>
<reference evidence="1" key="1">
    <citation type="submission" date="2021-05" db="EMBL/GenBank/DDBJ databases">
        <authorList>
            <person name="Alioto T."/>
            <person name="Alioto T."/>
            <person name="Gomez Garrido J."/>
        </authorList>
    </citation>
    <scope>NUCLEOTIDE SEQUENCE</scope>
</reference>
<dbReference type="EMBL" id="HBUE01316204">
    <property type="protein sequence ID" value="CAG6585771.1"/>
    <property type="molecule type" value="Transcribed_RNA"/>
</dbReference>
<name>A0A8D8P1W6_CULPI</name>
<accession>A0A8D8P1W6</accession>
<dbReference type="AlphaFoldDB" id="A0A8D8P1W6"/>
<dbReference type="EMBL" id="HBUE01209793">
    <property type="protein sequence ID" value="CAG6533871.1"/>
    <property type="molecule type" value="Transcribed_RNA"/>
</dbReference>
<protein>
    <submittedName>
        <fullName evidence="1">(northern house mosquito) hypothetical protein</fullName>
    </submittedName>
</protein>